<dbReference type="GO" id="GO:0005737">
    <property type="term" value="C:cytoplasm"/>
    <property type="evidence" value="ECO:0007669"/>
    <property type="project" value="TreeGrafter"/>
</dbReference>
<evidence type="ECO:0000313" key="6">
    <source>
        <dbReference type="EMBL" id="KAG9239537.1"/>
    </source>
</evidence>
<name>A0A9P7YUA8_9HELO</name>
<evidence type="ECO:0000259" key="5">
    <source>
        <dbReference type="Pfam" id="PF07992"/>
    </source>
</evidence>
<dbReference type="PRINTS" id="PR00368">
    <property type="entry name" value="FADPNR"/>
</dbReference>
<dbReference type="GO" id="GO:0050660">
    <property type="term" value="F:flavin adenine dinucleotide binding"/>
    <property type="evidence" value="ECO:0007669"/>
    <property type="project" value="TreeGrafter"/>
</dbReference>
<dbReference type="GO" id="GO:0004174">
    <property type="term" value="F:electron-transferring-flavoprotein dehydrogenase activity"/>
    <property type="evidence" value="ECO:0007669"/>
    <property type="project" value="TreeGrafter"/>
</dbReference>
<organism evidence="6 7">
    <name type="scientific">Amylocarpus encephaloides</name>
    <dbReference type="NCBI Taxonomy" id="45428"/>
    <lineage>
        <taxon>Eukaryota</taxon>
        <taxon>Fungi</taxon>
        <taxon>Dikarya</taxon>
        <taxon>Ascomycota</taxon>
        <taxon>Pezizomycotina</taxon>
        <taxon>Leotiomycetes</taxon>
        <taxon>Helotiales</taxon>
        <taxon>Helotiales incertae sedis</taxon>
        <taxon>Amylocarpus</taxon>
    </lineage>
</organism>
<gene>
    <name evidence="6" type="ORF">BJ875DRAFT_414260</name>
</gene>
<feature type="domain" description="FAD/NAD(P)-binding" evidence="5">
    <location>
        <begin position="3"/>
        <end position="285"/>
    </location>
</feature>
<dbReference type="PANTHER" id="PTHR43735:SF3">
    <property type="entry name" value="FERROPTOSIS SUPPRESSOR PROTEIN 1"/>
    <property type="match status" value="1"/>
</dbReference>
<dbReference type="InterPro" id="IPR023753">
    <property type="entry name" value="FAD/NAD-binding_dom"/>
</dbReference>
<keyword evidence="3" id="KW-0274">FAD</keyword>
<comment type="caution">
    <text evidence="6">The sequence shown here is derived from an EMBL/GenBank/DDBJ whole genome shotgun (WGS) entry which is preliminary data.</text>
</comment>
<sequence>MENIVILGGSYAGISTAHRILKQASKTGHFKITLVSPNTDLYWNMASPRGILPDQIPDEKLFQPIAAGFSKYPGHQFEFILATAESLDVDAKNVEISSLEGNQVLSYDFLILATGSRTIGGAPFKGLGTTEETKDQLHGFQGRVKKAKTIVVAGGGVTSVEVAGELGFEYGRGKNIILIASGPSLLEGTPSSISKYATKELQNLKIDIRLSTRVVSSTYLSSSQQELTLATGETLTTDLYIPTFGLTPNSSYIPAKFLNAQKYAIVNTYLQLKETKDIWAIGDVSNVENSQFISCDRQSAYLAKNIVALLRDGLVAPYKENTVPFMGLQIGKKAGTGHRGNIKLPTFVIVWARKNLFTDRMKSTVDGSGF</sequence>
<evidence type="ECO:0000256" key="4">
    <source>
        <dbReference type="ARBA" id="ARBA00023002"/>
    </source>
</evidence>
<dbReference type="OrthoDB" id="202203at2759"/>
<accession>A0A9P7YUA8</accession>
<reference evidence="6" key="1">
    <citation type="journal article" date="2021" name="IMA Fungus">
        <title>Genomic characterization of three marine fungi, including Emericellopsis atlantica sp. nov. with signatures of a generalist lifestyle and marine biomass degradation.</title>
        <authorList>
            <person name="Hagestad O.C."/>
            <person name="Hou L."/>
            <person name="Andersen J.H."/>
            <person name="Hansen E.H."/>
            <person name="Altermark B."/>
            <person name="Li C."/>
            <person name="Kuhnert E."/>
            <person name="Cox R.J."/>
            <person name="Crous P.W."/>
            <person name="Spatafora J.W."/>
            <person name="Lail K."/>
            <person name="Amirebrahimi M."/>
            <person name="Lipzen A."/>
            <person name="Pangilinan J."/>
            <person name="Andreopoulos W."/>
            <person name="Hayes R.D."/>
            <person name="Ng V."/>
            <person name="Grigoriev I.V."/>
            <person name="Jackson S.A."/>
            <person name="Sutton T.D.S."/>
            <person name="Dobson A.D.W."/>
            <person name="Rama T."/>
        </authorList>
    </citation>
    <scope>NUCLEOTIDE SEQUENCE</scope>
    <source>
        <strain evidence="6">TRa018bII</strain>
    </source>
</reference>
<dbReference type="PRINTS" id="PR00469">
    <property type="entry name" value="PNDRDTASEII"/>
</dbReference>
<evidence type="ECO:0000256" key="2">
    <source>
        <dbReference type="ARBA" id="ARBA00022630"/>
    </source>
</evidence>
<dbReference type="EMBL" id="MU251358">
    <property type="protein sequence ID" value="KAG9239537.1"/>
    <property type="molecule type" value="Genomic_DNA"/>
</dbReference>
<keyword evidence="7" id="KW-1185">Reference proteome</keyword>
<dbReference type="Pfam" id="PF07992">
    <property type="entry name" value="Pyr_redox_2"/>
    <property type="match status" value="1"/>
</dbReference>
<keyword evidence="4" id="KW-0560">Oxidoreductase</keyword>
<keyword evidence="2" id="KW-0285">Flavoprotein</keyword>
<dbReference type="InterPro" id="IPR036188">
    <property type="entry name" value="FAD/NAD-bd_sf"/>
</dbReference>
<dbReference type="PANTHER" id="PTHR43735">
    <property type="entry name" value="APOPTOSIS-INDUCING FACTOR 1"/>
    <property type="match status" value="1"/>
</dbReference>
<dbReference type="SUPFAM" id="SSF51905">
    <property type="entry name" value="FAD/NAD(P)-binding domain"/>
    <property type="match status" value="2"/>
</dbReference>
<evidence type="ECO:0000256" key="1">
    <source>
        <dbReference type="ARBA" id="ARBA00006442"/>
    </source>
</evidence>
<protein>
    <recommendedName>
        <fullName evidence="5">FAD/NAD(P)-binding domain-containing protein</fullName>
    </recommendedName>
</protein>
<dbReference type="Gene3D" id="3.50.50.100">
    <property type="match status" value="1"/>
</dbReference>
<proteinExistence type="inferred from homology"/>
<comment type="similarity">
    <text evidence="1">Belongs to the FAD-dependent oxidoreductase family.</text>
</comment>
<evidence type="ECO:0000313" key="7">
    <source>
        <dbReference type="Proteomes" id="UP000824998"/>
    </source>
</evidence>
<dbReference type="AlphaFoldDB" id="A0A9P7YUA8"/>
<evidence type="ECO:0000256" key="3">
    <source>
        <dbReference type="ARBA" id="ARBA00022827"/>
    </source>
</evidence>
<dbReference type="Proteomes" id="UP000824998">
    <property type="component" value="Unassembled WGS sequence"/>
</dbReference>